<dbReference type="Gene3D" id="4.10.60.10">
    <property type="entry name" value="Zinc finger, CCHC-type"/>
    <property type="match status" value="1"/>
</dbReference>
<dbReference type="GO" id="GO:0003676">
    <property type="term" value="F:nucleic acid binding"/>
    <property type="evidence" value="ECO:0007669"/>
    <property type="project" value="InterPro"/>
</dbReference>
<keyword evidence="5" id="KW-1185">Reference proteome</keyword>
<feature type="region of interest" description="Disordered" evidence="2">
    <location>
        <begin position="1"/>
        <end position="39"/>
    </location>
</feature>
<dbReference type="PANTHER" id="PTHR46978">
    <property type="entry name" value="ZINC KNUCKLE (CCHC-TYPE) FAMILY PROTEIN"/>
    <property type="match status" value="1"/>
</dbReference>
<dbReference type="Proteomes" id="UP000243459">
    <property type="component" value="Chromosome 5"/>
</dbReference>
<dbReference type="SMART" id="SM00343">
    <property type="entry name" value="ZnF_C2HC"/>
    <property type="match status" value="1"/>
</dbReference>
<keyword evidence="1" id="KW-0479">Metal-binding</keyword>
<reference evidence="5" key="1">
    <citation type="journal article" date="2017" name="Nat. Commun.">
        <title>The asparagus genome sheds light on the origin and evolution of a young Y chromosome.</title>
        <authorList>
            <person name="Harkess A."/>
            <person name="Zhou J."/>
            <person name="Xu C."/>
            <person name="Bowers J.E."/>
            <person name="Van der Hulst R."/>
            <person name="Ayyampalayam S."/>
            <person name="Mercati F."/>
            <person name="Riccardi P."/>
            <person name="McKain M.R."/>
            <person name="Kakrana A."/>
            <person name="Tang H."/>
            <person name="Ray J."/>
            <person name="Groenendijk J."/>
            <person name="Arikit S."/>
            <person name="Mathioni S.M."/>
            <person name="Nakano M."/>
            <person name="Shan H."/>
            <person name="Telgmann-Rauber A."/>
            <person name="Kanno A."/>
            <person name="Yue Z."/>
            <person name="Chen H."/>
            <person name="Li W."/>
            <person name="Chen Y."/>
            <person name="Xu X."/>
            <person name="Zhang Y."/>
            <person name="Luo S."/>
            <person name="Chen H."/>
            <person name="Gao J."/>
            <person name="Mao Z."/>
            <person name="Pires J.C."/>
            <person name="Luo M."/>
            <person name="Kudrna D."/>
            <person name="Wing R.A."/>
            <person name="Meyers B.C."/>
            <person name="Yi K."/>
            <person name="Kong H."/>
            <person name="Lavrijsen P."/>
            <person name="Sunseri F."/>
            <person name="Falavigna A."/>
            <person name="Ye Y."/>
            <person name="Leebens-Mack J.H."/>
            <person name="Chen G."/>
        </authorList>
    </citation>
    <scope>NUCLEOTIDE SEQUENCE [LARGE SCALE GENOMIC DNA]</scope>
    <source>
        <strain evidence="5">cv. DH0086</strain>
    </source>
</reference>
<evidence type="ECO:0000256" key="1">
    <source>
        <dbReference type="PROSITE-ProRule" id="PRU00047"/>
    </source>
</evidence>
<evidence type="ECO:0000313" key="4">
    <source>
        <dbReference type="EMBL" id="ONK68858.1"/>
    </source>
</evidence>
<dbReference type="AlphaFoldDB" id="A0A5P1ES37"/>
<proteinExistence type="predicted"/>
<gene>
    <name evidence="4" type="ORF">A4U43_C05F16780</name>
</gene>
<evidence type="ECO:0000313" key="5">
    <source>
        <dbReference type="Proteomes" id="UP000243459"/>
    </source>
</evidence>
<dbReference type="Gramene" id="ONK68858">
    <property type="protein sequence ID" value="ONK68858"/>
    <property type="gene ID" value="A4U43_C05F16780"/>
</dbReference>
<feature type="compositionally biased region" description="Polar residues" evidence="2">
    <location>
        <begin position="1"/>
        <end position="25"/>
    </location>
</feature>
<dbReference type="InterPro" id="IPR036875">
    <property type="entry name" value="Znf_CCHC_sf"/>
</dbReference>
<evidence type="ECO:0000256" key="2">
    <source>
        <dbReference type="SAM" id="MobiDB-lite"/>
    </source>
</evidence>
<dbReference type="SUPFAM" id="SSF57756">
    <property type="entry name" value="Retrovirus zinc finger-like domains"/>
    <property type="match status" value="1"/>
</dbReference>
<protein>
    <recommendedName>
        <fullName evidence="3">CCHC-type domain-containing protein</fullName>
    </recommendedName>
</protein>
<dbReference type="EMBL" id="CM007385">
    <property type="protein sequence ID" value="ONK68858.1"/>
    <property type="molecule type" value="Genomic_DNA"/>
</dbReference>
<dbReference type="InterPro" id="IPR001878">
    <property type="entry name" value="Znf_CCHC"/>
</dbReference>
<dbReference type="Pfam" id="PF00098">
    <property type="entry name" value="zf-CCHC"/>
    <property type="match status" value="1"/>
</dbReference>
<dbReference type="GO" id="GO:0008270">
    <property type="term" value="F:zinc ion binding"/>
    <property type="evidence" value="ECO:0007669"/>
    <property type="project" value="UniProtKB-KW"/>
</dbReference>
<dbReference type="PROSITE" id="PS50158">
    <property type="entry name" value="ZF_CCHC"/>
    <property type="match status" value="1"/>
</dbReference>
<sequence>MGGSEKSPTARSDSDPSRSVTVISSSDEEGTNKDLIVERHLKRERSEAVDVAFKEEESVGTTDSAITSVNEMPDNAVLRKLLRGPRYFDPGNRDSGACFNCGEEGHPATDCTVKRKEKRRNHVLSVGRLATMLSIVCRDEIVLYVKGEAILQKTAQIRIRVFLWFPLSAYDVEVLDMICYHAKMIMHLMI</sequence>
<dbReference type="PANTHER" id="PTHR46978:SF1">
    <property type="entry name" value="ZINC KNUCKLE (CCHC-TYPE) FAMILY PROTEIN"/>
    <property type="match status" value="1"/>
</dbReference>
<accession>A0A5P1ES37</accession>
<name>A0A5P1ES37_ASPOF</name>
<keyword evidence="1" id="KW-0863">Zinc-finger</keyword>
<organism evidence="4 5">
    <name type="scientific">Asparagus officinalis</name>
    <name type="common">Garden asparagus</name>
    <dbReference type="NCBI Taxonomy" id="4686"/>
    <lineage>
        <taxon>Eukaryota</taxon>
        <taxon>Viridiplantae</taxon>
        <taxon>Streptophyta</taxon>
        <taxon>Embryophyta</taxon>
        <taxon>Tracheophyta</taxon>
        <taxon>Spermatophyta</taxon>
        <taxon>Magnoliopsida</taxon>
        <taxon>Liliopsida</taxon>
        <taxon>Asparagales</taxon>
        <taxon>Asparagaceae</taxon>
        <taxon>Asparagoideae</taxon>
        <taxon>Asparagus</taxon>
    </lineage>
</organism>
<feature type="compositionally biased region" description="Basic and acidic residues" evidence="2">
    <location>
        <begin position="30"/>
        <end position="39"/>
    </location>
</feature>
<evidence type="ECO:0000259" key="3">
    <source>
        <dbReference type="PROSITE" id="PS50158"/>
    </source>
</evidence>
<feature type="domain" description="CCHC-type" evidence="3">
    <location>
        <begin position="98"/>
        <end position="111"/>
    </location>
</feature>
<keyword evidence="1" id="KW-0862">Zinc</keyword>